<gene>
    <name evidence="1" type="ORF">GCM10011506_32850</name>
</gene>
<comment type="caution">
    <text evidence="1">The sequence shown here is derived from an EMBL/GenBank/DDBJ whole genome shotgun (WGS) entry which is preliminary data.</text>
</comment>
<dbReference type="EMBL" id="BMEC01000011">
    <property type="protein sequence ID" value="GGC44704.1"/>
    <property type="molecule type" value="Genomic_DNA"/>
</dbReference>
<dbReference type="RefSeq" id="WP_188465538.1">
    <property type="nucleotide sequence ID" value="NZ_BAABHU010000011.1"/>
</dbReference>
<sequence>MFSEEEIAIIISNKQIDEVVAQLKKEFIESEARYLKIKNHDFLAIILLSPEVGKKMANQNISLGEEMSLQKKARKYSKGGFFLSKDPVVDGLKYLIKSFPKWEDKFYTAINKCLDILIQTEELQLINDNSISFESRLMRSPYFLVRFISSLFLESDEEILQTRKIKKDELEKLNEIGEKVGLGKHLIFKEFMAKYELK</sequence>
<proteinExistence type="predicted"/>
<evidence type="ECO:0000313" key="2">
    <source>
        <dbReference type="Proteomes" id="UP000636010"/>
    </source>
</evidence>
<name>A0ABQ1MTF5_9BACT</name>
<reference evidence="2" key="1">
    <citation type="journal article" date="2019" name="Int. J. Syst. Evol. Microbiol.">
        <title>The Global Catalogue of Microorganisms (GCM) 10K type strain sequencing project: providing services to taxonomists for standard genome sequencing and annotation.</title>
        <authorList>
            <consortium name="The Broad Institute Genomics Platform"/>
            <consortium name="The Broad Institute Genome Sequencing Center for Infectious Disease"/>
            <person name="Wu L."/>
            <person name="Ma J."/>
        </authorList>
    </citation>
    <scope>NUCLEOTIDE SEQUENCE [LARGE SCALE GENOMIC DNA]</scope>
    <source>
        <strain evidence="2">CGMCC 1.10832</strain>
    </source>
</reference>
<accession>A0ABQ1MTF5</accession>
<organism evidence="1 2">
    <name type="scientific">Marivirga lumbricoides</name>
    <dbReference type="NCBI Taxonomy" id="1046115"/>
    <lineage>
        <taxon>Bacteria</taxon>
        <taxon>Pseudomonadati</taxon>
        <taxon>Bacteroidota</taxon>
        <taxon>Cytophagia</taxon>
        <taxon>Cytophagales</taxon>
        <taxon>Marivirgaceae</taxon>
        <taxon>Marivirga</taxon>
    </lineage>
</organism>
<keyword evidence="2" id="KW-1185">Reference proteome</keyword>
<protein>
    <submittedName>
        <fullName evidence="1">Uncharacterized protein</fullName>
    </submittedName>
</protein>
<evidence type="ECO:0000313" key="1">
    <source>
        <dbReference type="EMBL" id="GGC44704.1"/>
    </source>
</evidence>
<dbReference type="Proteomes" id="UP000636010">
    <property type="component" value="Unassembled WGS sequence"/>
</dbReference>